<dbReference type="EMBL" id="BOMY01000053">
    <property type="protein sequence ID" value="GIF25705.1"/>
    <property type="molecule type" value="Genomic_DNA"/>
</dbReference>
<comment type="caution">
    <text evidence="2">The sequence shown here is derived from an EMBL/GenBank/DDBJ whole genome shotgun (WGS) entry which is preliminary data.</text>
</comment>
<sequence>MARTIIQIDLPDEVFATVRAAARRRDVSPETLAGYWLEQHVNREQRGAQAAPGDDPETGLPGHGDYCWCSRCTRPVQEPPKDTDETARVARDLIMLATQMLQRAKMMLDGLETEGTPRPPKVGLTHPDDLTEAADRVTDQPPQADADEATERIAGLVKPDGEIDTTSET</sequence>
<dbReference type="Proteomes" id="UP000623608">
    <property type="component" value="Unassembled WGS sequence"/>
</dbReference>
<accession>A0A919NV20</accession>
<dbReference type="RefSeq" id="WP_203813513.1">
    <property type="nucleotide sequence ID" value="NZ_BOMY01000053.1"/>
</dbReference>
<keyword evidence="3" id="KW-1185">Reference proteome</keyword>
<feature type="compositionally biased region" description="Basic and acidic residues" evidence="1">
    <location>
        <begin position="126"/>
        <end position="138"/>
    </location>
</feature>
<reference evidence="2" key="1">
    <citation type="submission" date="2021-01" db="EMBL/GenBank/DDBJ databases">
        <title>Whole genome shotgun sequence of Actinoplanes tereljensis NBRC 105297.</title>
        <authorList>
            <person name="Komaki H."/>
            <person name="Tamura T."/>
        </authorList>
    </citation>
    <scope>NUCLEOTIDE SEQUENCE</scope>
    <source>
        <strain evidence="2">NBRC 105297</strain>
    </source>
</reference>
<feature type="region of interest" description="Disordered" evidence="1">
    <location>
        <begin position="112"/>
        <end position="169"/>
    </location>
</feature>
<organism evidence="2 3">
    <name type="scientific">Paractinoplanes tereljensis</name>
    <dbReference type="NCBI Taxonomy" id="571912"/>
    <lineage>
        <taxon>Bacteria</taxon>
        <taxon>Bacillati</taxon>
        <taxon>Actinomycetota</taxon>
        <taxon>Actinomycetes</taxon>
        <taxon>Micromonosporales</taxon>
        <taxon>Micromonosporaceae</taxon>
        <taxon>Paractinoplanes</taxon>
    </lineage>
</organism>
<evidence type="ECO:0000256" key="1">
    <source>
        <dbReference type="SAM" id="MobiDB-lite"/>
    </source>
</evidence>
<gene>
    <name evidence="2" type="ORF">Ate02nite_84350</name>
</gene>
<name>A0A919NV20_9ACTN</name>
<proteinExistence type="predicted"/>
<protein>
    <submittedName>
        <fullName evidence="2">Uncharacterized protein</fullName>
    </submittedName>
</protein>
<evidence type="ECO:0000313" key="3">
    <source>
        <dbReference type="Proteomes" id="UP000623608"/>
    </source>
</evidence>
<evidence type="ECO:0000313" key="2">
    <source>
        <dbReference type="EMBL" id="GIF25705.1"/>
    </source>
</evidence>
<dbReference type="AlphaFoldDB" id="A0A919NV20"/>